<evidence type="ECO:0000313" key="3">
    <source>
        <dbReference type="Proteomes" id="UP000734854"/>
    </source>
</evidence>
<dbReference type="Gene3D" id="3.90.230.10">
    <property type="entry name" value="Creatinase/methionine aminopeptidase superfamily"/>
    <property type="match status" value="1"/>
</dbReference>
<protein>
    <submittedName>
        <fullName evidence="2">Uncharacterized protein</fullName>
    </submittedName>
</protein>
<accession>A0A8J5LV91</accession>
<comment type="caution">
    <text evidence="2">The sequence shown here is derived from an EMBL/GenBank/DDBJ whole genome shotgun (WGS) entry which is preliminary data.</text>
</comment>
<evidence type="ECO:0000256" key="1">
    <source>
        <dbReference type="ARBA" id="ARBA00007319"/>
    </source>
</evidence>
<gene>
    <name evidence="2" type="ORF">ZIOFF_001717</name>
</gene>
<dbReference type="AlphaFoldDB" id="A0A8J5LV91"/>
<sequence length="589" mass="63676">MAFVPRVAAELGKSSRPAVALPESAIPASWTGMENDIFNGSFLNFSQSNMILDPTFGSFLQSGIPGNNIHRQMFAGNLFVSAVQDTATADVYLASSEASPFSGTSFSRTFTQIGNDSFNRCIANVGLREHFLGTSLSATSLANLLSSTTCVPENNMGEDMIVTSSLAASPHCNFGSPSDINLMWNQSKLVGHQVPLGKTFSVVQPSYHIKKSSLPGWNCHNPNWNFWHAYGNPAPAPGSELSLSVGSCQPCGPCLTDAGNIADQCSEIKRHIEKTNLLGYSTSLCMYMNVIASLLTSFEYSFAELHFASSCFSYSDGTTNLLLQHTVLWKVVGKLIMPKPKGSTSEIKKTPSSGLKWSFSPGTNLLSGGAAKLEKESRQKLNEFSKELRTFRSVDLSGHNFGDDGLFFLAESLGYNQTLKEEVDFSGNGITAIGLKALDGVLQTNTMLKTLNLSGNNIGDEGAKPVFPHIELLLDDLLSLAMTRMYWKKMTSDMGCHIDGFITVVAHTHVIQEGPVTGRAADVIAAANTAAEVALHLVRPGKKSLNFSIPILPAMCSSMINSSIEFRVIDLLYDALGPSMIFEFNHYHA</sequence>
<dbReference type="Pfam" id="PF13516">
    <property type="entry name" value="LRR_6"/>
    <property type="match status" value="3"/>
</dbReference>
<proteinExistence type="inferred from homology"/>
<evidence type="ECO:0000313" key="2">
    <source>
        <dbReference type="EMBL" id="KAG6536658.1"/>
    </source>
</evidence>
<dbReference type="SUPFAM" id="SSF52047">
    <property type="entry name" value="RNI-like"/>
    <property type="match status" value="1"/>
</dbReference>
<dbReference type="Proteomes" id="UP000734854">
    <property type="component" value="Unassembled WGS sequence"/>
</dbReference>
<dbReference type="PANTHER" id="PTHR10804">
    <property type="entry name" value="PROTEASE FAMILY M24 METHIONYL AMINOPEPTIDASE, AMINOPEPTIDASE P"/>
    <property type="match status" value="1"/>
</dbReference>
<keyword evidence="3" id="KW-1185">Reference proteome</keyword>
<dbReference type="InterPro" id="IPR001611">
    <property type="entry name" value="Leu-rich_rpt"/>
</dbReference>
<dbReference type="EMBL" id="JACMSC010000001">
    <property type="protein sequence ID" value="KAG6536658.1"/>
    <property type="molecule type" value="Genomic_DNA"/>
</dbReference>
<name>A0A8J5LV91_ZINOF</name>
<dbReference type="SUPFAM" id="SSF55920">
    <property type="entry name" value="Creatinase/aminopeptidase"/>
    <property type="match status" value="1"/>
</dbReference>
<comment type="similarity">
    <text evidence="1">Belongs to the peptidase M24 family.</text>
</comment>
<reference evidence="2 3" key="1">
    <citation type="submission" date="2020-08" db="EMBL/GenBank/DDBJ databases">
        <title>Plant Genome Project.</title>
        <authorList>
            <person name="Zhang R.-G."/>
        </authorList>
    </citation>
    <scope>NUCLEOTIDE SEQUENCE [LARGE SCALE GENOMIC DNA]</scope>
    <source>
        <tissue evidence="2">Rhizome</tissue>
    </source>
</reference>
<dbReference type="InterPro" id="IPR047113">
    <property type="entry name" value="PA2G4/ARX1"/>
</dbReference>
<dbReference type="InterPro" id="IPR032675">
    <property type="entry name" value="LRR_dom_sf"/>
</dbReference>
<dbReference type="PANTHER" id="PTHR10804:SF11">
    <property type="entry name" value="PROLIFERATION-ASSOCIATED PROTEIN 2G4"/>
    <property type="match status" value="1"/>
</dbReference>
<dbReference type="InterPro" id="IPR036005">
    <property type="entry name" value="Creatinase/aminopeptidase-like"/>
</dbReference>
<organism evidence="2 3">
    <name type="scientific">Zingiber officinale</name>
    <name type="common">Ginger</name>
    <name type="synonym">Amomum zingiber</name>
    <dbReference type="NCBI Taxonomy" id="94328"/>
    <lineage>
        <taxon>Eukaryota</taxon>
        <taxon>Viridiplantae</taxon>
        <taxon>Streptophyta</taxon>
        <taxon>Embryophyta</taxon>
        <taxon>Tracheophyta</taxon>
        <taxon>Spermatophyta</taxon>
        <taxon>Magnoliopsida</taxon>
        <taxon>Liliopsida</taxon>
        <taxon>Zingiberales</taxon>
        <taxon>Zingiberaceae</taxon>
        <taxon>Zingiber</taxon>
    </lineage>
</organism>
<dbReference type="Gene3D" id="3.80.10.10">
    <property type="entry name" value="Ribonuclease Inhibitor"/>
    <property type="match status" value="1"/>
</dbReference>